<evidence type="ECO:0000313" key="12">
    <source>
        <dbReference type="Proteomes" id="UP000199473"/>
    </source>
</evidence>
<dbReference type="PROSITE" id="PS00373">
    <property type="entry name" value="GART"/>
    <property type="match status" value="1"/>
</dbReference>
<dbReference type="Pfam" id="PF00551">
    <property type="entry name" value="Formyl_trans_N"/>
    <property type="match status" value="1"/>
</dbReference>
<dbReference type="SUPFAM" id="SSF50486">
    <property type="entry name" value="FMT C-terminal domain-like"/>
    <property type="match status" value="1"/>
</dbReference>
<evidence type="ECO:0000256" key="6">
    <source>
        <dbReference type="ARBA" id="ARBA00022917"/>
    </source>
</evidence>
<dbReference type="CDD" id="cd08704">
    <property type="entry name" value="Met_tRNA_FMT_C"/>
    <property type="match status" value="1"/>
</dbReference>
<comment type="function">
    <text evidence="1 8">Attaches a formyl group to the free amino group of methionyl-tRNA(fMet). The formyl group appears to play a dual role in the initiator identity of N-formylmethionyl-tRNA by promoting its recognition by IF2 and preventing the misappropriation of this tRNA by the elongation apparatus.</text>
</comment>
<reference evidence="11 12" key="1">
    <citation type="submission" date="2016-10" db="EMBL/GenBank/DDBJ databases">
        <authorList>
            <person name="de Groot N.N."/>
        </authorList>
    </citation>
    <scope>NUCLEOTIDE SEQUENCE [LARGE SCALE GENOMIC DNA]</scope>
    <source>
        <strain evidence="11 12">DSM 19981</strain>
    </source>
</reference>
<dbReference type="PANTHER" id="PTHR11138:SF5">
    <property type="entry name" value="METHIONYL-TRNA FORMYLTRANSFERASE, MITOCHONDRIAL"/>
    <property type="match status" value="1"/>
</dbReference>
<dbReference type="STRING" id="1123062.SAMN02745775_11630"/>
<evidence type="ECO:0000256" key="1">
    <source>
        <dbReference type="ARBA" id="ARBA00002606"/>
    </source>
</evidence>
<evidence type="ECO:0000256" key="8">
    <source>
        <dbReference type="HAMAP-Rule" id="MF_00182"/>
    </source>
</evidence>
<dbReference type="InterPro" id="IPR005794">
    <property type="entry name" value="Fmt"/>
</dbReference>
<dbReference type="CDD" id="cd08646">
    <property type="entry name" value="FMT_core_Met-tRNA-FMT_N"/>
    <property type="match status" value="1"/>
</dbReference>
<keyword evidence="6 8" id="KW-0648">Protein biosynthesis</keyword>
<protein>
    <recommendedName>
        <fullName evidence="4 8">Methionyl-tRNA formyltransferase</fullName>
        <ecNumber evidence="3 8">2.1.2.9</ecNumber>
    </recommendedName>
</protein>
<accession>A0A1I4EKI1</accession>
<dbReference type="PANTHER" id="PTHR11138">
    <property type="entry name" value="METHIONYL-TRNA FORMYLTRANSFERASE"/>
    <property type="match status" value="1"/>
</dbReference>
<dbReference type="RefSeq" id="WP_092962861.1">
    <property type="nucleotide sequence ID" value="NZ_FOSQ01000016.1"/>
</dbReference>
<evidence type="ECO:0000256" key="5">
    <source>
        <dbReference type="ARBA" id="ARBA00022679"/>
    </source>
</evidence>
<dbReference type="AlphaFoldDB" id="A0A1I4EKI1"/>
<keyword evidence="5 8" id="KW-0808">Transferase</keyword>
<evidence type="ECO:0000259" key="10">
    <source>
        <dbReference type="Pfam" id="PF02911"/>
    </source>
</evidence>
<dbReference type="SUPFAM" id="SSF53328">
    <property type="entry name" value="Formyltransferase"/>
    <property type="match status" value="1"/>
</dbReference>
<dbReference type="InterPro" id="IPR036477">
    <property type="entry name" value="Formyl_transf_N_sf"/>
</dbReference>
<dbReference type="InterPro" id="IPR002376">
    <property type="entry name" value="Formyl_transf_N"/>
</dbReference>
<dbReference type="Pfam" id="PF02911">
    <property type="entry name" value="Formyl_trans_C"/>
    <property type="match status" value="1"/>
</dbReference>
<feature type="domain" description="Formyl transferase N-terminal" evidence="9">
    <location>
        <begin position="6"/>
        <end position="181"/>
    </location>
</feature>
<dbReference type="InterPro" id="IPR044135">
    <property type="entry name" value="Met-tRNA-FMT_C"/>
</dbReference>
<dbReference type="Gene3D" id="3.40.50.170">
    <property type="entry name" value="Formyl transferase, N-terminal domain"/>
    <property type="match status" value="1"/>
</dbReference>
<dbReference type="Proteomes" id="UP000199473">
    <property type="component" value="Unassembled WGS sequence"/>
</dbReference>
<dbReference type="HAMAP" id="MF_00182">
    <property type="entry name" value="Formyl_trans"/>
    <property type="match status" value="1"/>
</dbReference>
<evidence type="ECO:0000256" key="4">
    <source>
        <dbReference type="ARBA" id="ARBA00016014"/>
    </source>
</evidence>
<dbReference type="InterPro" id="IPR011034">
    <property type="entry name" value="Formyl_transferase-like_C_sf"/>
</dbReference>
<dbReference type="NCBIfam" id="TIGR00460">
    <property type="entry name" value="fmt"/>
    <property type="match status" value="1"/>
</dbReference>
<dbReference type="EC" id="2.1.2.9" evidence="3 8"/>
<dbReference type="GO" id="GO:0005829">
    <property type="term" value="C:cytosol"/>
    <property type="evidence" value="ECO:0007669"/>
    <property type="project" value="TreeGrafter"/>
</dbReference>
<proteinExistence type="inferred from homology"/>
<feature type="binding site" evidence="8">
    <location>
        <begin position="114"/>
        <end position="117"/>
    </location>
    <ligand>
        <name>(6S)-5,6,7,8-tetrahydrofolate</name>
        <dbReference type="ChEBI" id="CHEBI:57453"/>
    </ligand>
</feature>
<name>A0A1I4EKI1_9PROT</name>
<evidence type="ECO:0000259" key="9">
    <source>
        <dbReference type="Pfam" id="PF00551"/>
    </source>
</evidence>
<keyword evidence="12" id="KW-1185">Reference proteome</keyword>
<dbReference type="InterPro" id="IPR001555">
    <property type="entry name" value="GART_AS"/>
</dbReference>
<dbReference type="Gene3D" id="3.10.25.10">
    <property type="entry name" value="Formyl transferase, C-terminal domain"/>
    <property type="match status" value="1"/>
</dbReference>
<dbReference type="InterPro" id="IPR037022">
    <property type="entry name" value="Formyl_trans_C_sf"/>
</dbReference>
<organism evidence="11 12">
    <name type="scientific">Falsiroseomonas stagni DSM 19981</name>
    <dbReference type="NCBI Taxonomy" id="1123062"/>
    <lineage>
        <taxon>Bacteria</taxon>
        <taxon>Pseudomonadati</taxon>
        <taxon>Pseudomonadota</taxon>
        <taxon>Alphaproteobacteria</taxon>
        <taxon>Acetobacterales</taxon>
        <taxon>Roseomonadaceae</taxon>
        <taxon>Falsiroseomonas</taxon>
    </lineage>
</organism>
<dbReference type="InterPro" id="IPR005793">
    <property type="entry name" value="Formyl_trans_C"/>
</dbReference>
<dbReference type="EMBL" id="FOSQ01000016">
    <property type="protein sequence ID" value="SFL04671.1"/>
    <property type="molecule type" value="Genomic_DNA"/>
</dbReference>
<dbReference type="GO" id="GO:0004479">
    <property type="term" value="F:methionyl-tRNA formyltransferase activity"/>
    <property type="evidence" value="ECO:0007669"/>
    <property type="project" value="UniProtKB-UniRule"/>
</dbReference>
<sequence length="309" mass="32758">MSRPLRIAFMGSPDFSVPALRALHGAGHHIVAVYTQPPKPAGRGQRETPCPVHRAALELGLPVRTPARVRKDEAEHAAFRALDLDVAVVAAYGLILPKAMLDAPRRGCLNIHASLLPRWRGAGPIQAAILAGDSETGITIMRMEEGLDTGPMLLRESVPIGPRMTTPELHDALAAIGGPLVLRALAENPEPVPQPEEGVTYAPKLSKPDGRIDWWQDAAALDRRIRAMNPWPGCFFQAGEEVIRVLAAEPAPGEGLPGTVLDGAPTIACGAGAIRLLRLQRAGRAAMPAADFLRGFPMPAGTVLAPTPA</sequence>
<gene>
    <name evidence="8" type="primary">fmt</name>
    <name evidence="11" type="ORF">SAMN02745775_11630</name>
</gene>
<evidence type="ECO:0000313" key="11">
    <source>
        <dbReference type="EMBL" id="SFL04671.1"/>
    </source>
</evidence>
<feature type="domain" description="Formyl transferase C-terminal" evidence="10">
    <location>
        <begin position="204"/>
        <end position="296"/>
    </location>
</feature>
<comment type="similarity">
    <text evidence="2 8">Belongs to the Fmt family.</text>
</comment>
<dbReference type="InterPro" id="IPR041711">
    <property type="entry name" value="Met-tRNA-FMT_N"/>
</dbReference>
<evidence type="ECO:0000256" key="7">
    <source>
        <dbReference type="ARBA" id="ARBA00048558"/>
    </source>
</evidence>
<evidence type="ECO:0000256" key="2">
    <source>
        <dbReference type="ARBA" id="ARBA00010699"/>
    </source>
</evidence>
<evidence type="ECO:0000256" key="3">
    <source>
        <dbReference type="ARBA" id="ARBA00012261"/>
    </source>
</evidence>
<dbReference type="OrthoDB" id="9802815at2"/>
<comment type="catalytic activity">
    <reaction evidence="7 8">
        <text>L-methionyl-tRNA(fMet) + (6R)-10-formyltetrahydrofolate = N-formyl-L-methionyl-tRNA(fMet) + (6S)-5,6,7,8-tetrahydrofolate + H(+)</text>
        <dbReference type="Rhea" id="RHEA:24380"/>
        <dbReference type="Rhea" id="RHEA-COMP:9952"/>
        <dbReference type="Rhea" id="RHEA-COMP:9953"/>
        <dbReference type="ChEBI" id="CHEBI:15378"/>
        <dbReference type="ChEBI" id="CHEBI:57453"/>
        <dbReference type="ChEBI" id="CHEBI:78530"/>
        <dbReference type="ChEBI" id="CHEBI:78844"/>
        <dbReference type="ChEBI" id="CHEBI:195366"/>
        <dbReference type="EC" id="2.1.2.9"/>
    </reaction>
</comment>